<proteinExistence type="predicted"/>
<feature type="region of interest" description="Disordered" evidence="1">
    <location>
        <begin position="37"/>
        <end position="105"/>
    </location>
</feature>
<feature type="compositionally biased region" description="Polar residues" evidence="1">
    <location>
        <begin position="46"/>
        <end position="57"/>
    </location>
</feature>
<keyword evidence="3" id="KW-1185">Reference proteome</keyword>
<organism evidence="2 3">
    <name type="scientific">Sclerotinia nivalis</name>
    <dbReference type="NCBI Taxonomy" id="352851"/>
    <lineage>
        <taxon>Eukaryota</taxon>
        <taxon>Fungi</taxon>
        <taxon>Dikarya</taxon>
        <taxon>Ascomycota</taxon>
        <taxon>Pezizomycotina</taxon>
        <taxon>Leotiomycetes</taxon>
        <taxon>Helotiales</taxon>
        <taxon>Sclerotiniaceae</taxon>
        <taxon>Sclerotinia</taxon>
    </lineage>
</organism>
<dbReference type="EMBL" id="JAPEIS010000009">
    <property type="protein sequence ID" value="KAJ8062992.1"/>
    <property type="molecule type" value="Genomic_DNA"/>
</dbReference>
<evidence type="ECO:0000313" key="3">
    <source>
        <dbReference type="Proteomes" id="UP001152300"/>
    </source>
</evidence>
<sequence>MNATLASKLARIVVTATSSINTCRALNTTVIERFQRYDHEGGSGGNRTRQSAKTPSTPIKKAFAKPIEIESDDDDSIPNTPQKKRKAVLVKQEPVSPVRKVRRKV</sequence>
<dbReference type="Proteomes" id="UP001152300">
    <property type="component" value="Unassembled WGS sequence"/>
</dbReference>
<name>A0A9X0AHS2_9HELO</name>
<protein>
    <submittedName>
        <fullName evidence="2">Uncharacterized protein</fullName>
    </submittedName>
</protein>
<accession>A0A9X0AHS2</accession>
<reference evidence="2" key="1">
    <citation type="submission" date="2022-11" db="EMBL/GenBank/DDBJ databases">
        <title>Genome Resource of Sclerotinia nivalis Strain SnTB1, a Plant Pathogen Isolated from American Ginseng.</title>
        <authorList>
            <person name="Fan S."/>
        </authorList>
    </citation>
    <scope>NUCLEOTIDE SEQUENCE</scope>
    <source>
        <strain evidence="2">SnTB1</strain>
    </source>
</reference>
<evidence type="ECO:0000313" key="2">
    <source>
        <dbReference type="EMBL" id="KAJ8062992.1"/>
    </source>
</evidence>
<dbReference type="AlphaFoldDB" id="A0A9X0AHS2"/>
<evidence type="ECO:0000256" key="1">
    <source>
        <dbReference type="SAM" id="MobiDB-lite"/>
    </source>
</evidence>
<gene>
    <name evidence="2" type="ORF">OCU04_008237</name>
</gene>
<comment type="caution">
    <text evidence="2">The sequence shown here is derived from an EMBL/GenBank/DDBJ whole genome shotgun (WGS) entry which is preliminary data.</text>
</comment>